<proteinExistence type="predicted"/>
<comment type="caution">
    <text evidence="1">The sequence shown here is derived from an EMBL/GenBank/DDBJ whole genome shotgun (WGS) entry which is preliminary data.</text>
</comment>
<gene>
    <name evidence="1" type="ORF">ACFQJ6_00865</name>
</gene>
<name>A0ABD5WE62_9EURY</name>
<organism evidence="1 2">
    <name type="scientific">Halorussus caseinilyticus</name>
    <dbReference type="NCBI Taxonomy" id="3034025"/>
    <lineage>
        <taxon>Archaea</taxon>
        <taxon>Methanobacteriati</taxon>
        <taxon>Methanobacteriota</taxon>
        <taxon>Stenosarchaea group</taxon>
        <taxon>Halobacteria</taxon>
        <taxon>Halobacteriales</taxon>
        <taxon>Haladaptataceae</taxon>
        <taxon>Halorussus</taxon>
    </lineage>
</organism>
<evidence type="ECO:0000313" key="2">
    <source>
        <dbReference type="Proteomes" id="UP001596407"/>
    </source>
</evidence>
<evidence type="ECO:0000313" key="1">
    <source>
        <dbReference type="EMBL" id="MFC7078896.1"/>
    </source>
</evidence>
<dbReference type="Proteomes" id="UP001596407">
    <property type="component" value="Unassembled WGS sequence"/>
</dbReference>
<dbReference type="RefSeq" id="WP_382208446.1">
    <property type="nucleotide sequence ID" value="NZ_JBHSZH010000001.1"/>
</dbReference>
<accession>A0ABD5WE62</accession>
<dbReference type="AlphaFoldDB" id="A0ABD5WE62"/>
<dbReference type="EMBL" id="JBHSZH010000001">
    <property type="protein sequence ID" value="MFC7078896.1"/>
    <property type="molecule type" value="Genomic_DNA"/>
</dbReference>
<protein>
    <submittedName>
        <fullName evidence="1">Uncharacterized protein</fullName>
    </submittedName>
</protein>
<sequence>MDLRGFTARLATADRIAESLLPTFKKEVKEYGITDVREVVPKSPKPNPGKNTVVYEFEATYATPEITKRVTIPKIGEQTLTLPADELPITVLVAVWKEKAGRAFAAGGAFPAEPYRKSDTISITGGEETAST</sequence>
<reference evidence="1 2" key="1">
    <citation type="journal article" date="2019" name="Int. J. Syst. Evol. Microbiol.">
        <title>The Global Catalogue of Microorganisms (GCM) 10K type strain sequencing project: providing services to taxonomists for standard genome sequencing and annotation.</title>
        <authorList>
            <consortium name="The Broad Institute Genomics Platform"/>
            <consortium name="The Broad Institute Genome Sequencing Center for Infectious Disease"/>
            <person name="Wu L."/>
            <person name="Ma J."/>
        </authorList>
    </citation>
    <scope>NUCLEOTIDE SEQUENCE [LARGE SCALE GENOMIC DNA]</scope>
    <source>
        <strain evidence="1 2">DT72</strain>
    </source>
</reference>
<keyword evidence="2" id="KW-1185">Reference proteome</keyword>